<name>A0AAV5TZ08_9BILA</name>
<evidence type="ECO:0000313" key="2">
    <source>
        <dbReference type="EMBL" id="GMS99491.1"/>
    </source>
</evidence>
<keyword evidence="1" id="KW-0472">Membrane</keyword>
<dbReference type="SUPFAM" id="SSF53850">
    <property type="entry name" value="Periplasmic binding protein-like II"/>
    <property type="match status" value="1"/>
</dbReference>
<protein>
    <recommendedName>
        <fullName evidence="4">Ionotropic receptor</fullName>
    </recommendedName>
</protein>
<dbReference type="EMBL" id="BTSX01000005">
    <property type="protein sequence ID" value="GMS99491.1"/>
    <property type="molecule type" value="Genomic_DNA"/>
</dbReference>
<evidence type="ECO:0008006" key="4">
    <source>
        <dbReference type="Google" id="ProtNLM"/>
    </source>
</evidence>
<feature type="transmembrane region" description="Helical" evidence="1">
    <location>
        <begin position="122"/>
        <end position="144"/>
    </location>
</feature>
<dbReference type="Proteomes" id="UP001432027">
    <property type="component" value="Unassembled WGS sequence"/>
</dbReference>
<gene>
    <name evidence="2" type="ORF">PENTCL1PPCAC_21666</name>
</gene>
<proteinExistence type="predicted"/>
<reference evidence="2" key="1">
    <citation type="submission" date="2023-10" db="EMBL/GenBank/DDBJ databases">
        <title>Genome assembly of Pristionchus species.</title>
        <authorList>
            <person name="Yoshida K."/>
            <person name="Sommer R.J."/>
        </authorList>
    </citation>
    <scope>NUCLEOTIDE SEQUENCE</scope>
    <source>
        <strain evidence="2">RS0144</strain>
    </source>
</reference>
<keyword evidence="1" id="KW-0812">Transmembrane</keyword>
<evidence type="ECO:0000313" key="3">
    <source>
        <dbReference type="Proteomes" id="UP001432027"/>
    </source>
</evidence>
<sequence>PGQKLVLSWVDPYYPLLYQDENTKKLKGSSIAFFDFVHDYLRDVSFEYVHYDAYREFNNTSMRDWGGAIGSIADGRVLTELSGVGSNETYLHVFSLSPSAGTDALTFYEAAIETDKWSPLSFFIPFTPLISSLSVVSIVVYALLQYLKRTETSRFAEILTAVR</sequence>
<organism evidence="2 3">
    <name type="scientific">Pristionchus entomophagus</name>
    <dbReference type="NCBI Taxonomy" id="358040"/>
    <lineage>
        <taxon>Eukaryota</taxon>
        <taxon>Metazoa</taxon>
        <taxon>Ecdysozoa</taxon>
        <taxon>Nematoda</taxon>
        <taxon>Chromadorea</taxon>
        <taxon>Rhabditida</taxon>
        <taxon>Rhabditina</taxon>
        <taxon>Diplogasteromorpha</taxon>
        <taxon>Diplogasteroidea</taxon>
        <taxon>Neodiplogasteridae</taxon>
        <taxon>Pristionchus</taxon>
    </lineage>
</organism>
<dbReference type="AlphaFoldDB" id="A0AAV5TZ08"/>
<keyword evidence="3" id="KW-1185">Reference proteome</keyword>
<comment type="caution">
    <text evidence="2">The sequence shown here is derived from an EMBL/GenBank/DDBJ whole genome shotgun (WGS) entry which is preliminary data.</text>
</comment>
<feature type="non-terminal residue" evidence="2">
    <location>
        <position position="1"/>
    </location>
</feature>
<evidence type="ECO:0000256" key="1">
    <source>
        <dbReference type="SAM" id="Phobius"/>
    </source>
</evidence>
<keyword evidence="1" id="KW-1133">Transmembrane helix</keyword>
<accession>A0AAV5TZ08</accession>